<accession>A0AAV4SI58</accession>
<name>A0AAV4SI58_CAEEX</name>
<keyword evidence="2" id="KW-1185">Reference proteome</keyword>
<protein>
    <submittedName>
        <fullName evidence="1">Uncharacterized protein</fullName>
    </submittedName>
</protein>
<comment type="caution">
    <text evidence="1">The sequence shown here is derived from an EMBL/GenBank/DDBJ whole genome shotgun (WGS) entry which is preliminary data.</text>
</comment>
<dbReference type="AlphaFoldDB" id="A0AAV4SI58"/>
<evidence type="ECO:0000313" key="1">
    <source>
        <dbReference type="EMBL" id="GIY31892.1"/>
    </source>
</evidence>
<gene>
    <name evidence="1" type="ORF">CEXT_368501</name>
</gene>
<sequence length="91" mass="9916">MHFPVTPEVSVAPILPATNVSFAHTMSLCSTQSDSSKTTETLSSADQQNKIEAKKKSNLCSTSDNLISLNHNLLFLLQLSLQIVCQKAKKL</sequence>
<reference evidence="1 2" key="1">
    <citation type="submission" date="2021-06" db="EMBL/GenBank/DDBJ databases">
        <title>Caerostris extrusa draft genome.</title>
        <authorList>
            <person name="Kono N."/>
            <person name="Arakawa K."/>
        </authorList>
    </citation>
    <scope>NUCLEOTIDE SEQUENCE [LARGE SCALE GENOMIC DNA]</scope>
</reference>
<proteinExistence type="predicted"/>
<evidence type="ECO:0000313" key="2">
    <source>
        <dbReference type="Proteomes" id="UP001054945"/>
    </source>
</evidence>
<organism evidence="1 2">
    <name type="scientific">Caerostris extrusa</name>
    <name type="common">Bark spider</name>
    <name type="synonym">Caerostris bankana</name>
    <dbReference type="NCBI Taxonomy" id="172846"/>
    <lineage>
        <taxon>Eukaryota</taxon>
        <taxon>Metazoa</taxon>
        <taxon>Ecdysozoa</taxon>
        <taxon>Arthropoda</taxon>
        <taxon>Chelicerata</taxon>
        <taxon>Arachnida</taxon>
        <taxon>Araneae</taxon>
        <taxon>Araneomorphae</taxon>
        <taxon>Entelegynae</taxon>
        <taxon>Araneoidea</taxon>
        <taxon>Araneidae</taxon>
        <taxon>Caerostris</taxon>
    </lineage>
</organism>
<dbReference type="EMBL" id="BPLR01009431">
    <property type="protein sequence ID" value="GIY31892.1"/>
    <property type="molecule type" value="Genomic_DNA"/>
</dbReference>
<dbReference type="Proteomes" id="UP001054945">
    <property type="component" value="Unassembled WGS sequence"/>
</dbReference>